<feature type="domain" description="GH18" evidence="6">
    <location>
        <begin position="21"/>
        <end position="294"/>
    </location>
</feature>
<evidence type="ECO:0000256" key="4">
    <source>
        <dbReference type="RuleBase" id="RU004453"/>
    </source>
</evidence>
<evidence type="ECO:0000259" key="6">
    <source>
        <dbReference type="PROSITE" id="PS51910"/>
    </source>
</evidence>
<dbReference type="PANTHER" id="PTHR46476:SF13">
    <property type="entry name" value="2, PUTATIVE, EXPRESSED-RELATED"/>
    <property type="match status" value="1"/>
</dbReference>
<dbReference type="InterPro" id="IPR001223">
    <property type="entry name" value="Glyco_hydro18_cat"/>
</dbReference>
<sequence length="294" mass="32241">MILLISLLVFLSPLAGADNSKYFAEYIGSEFTDVKFSDVPINSGVDFHFILSFAADFSTTISPPSSTDGNFIVYWDTDDLSADHINAIKQANPNVKVALSLGGDTVSGNPVLFKPTTVFSWVLNAASSLTRIIQENHLDGIDIDYEHFQADPATFAVCIGALIKILKKNNVISFASIAPYGRSDVQQHYQALWANYGDVIDYVNFQFYAYSSDTTVDQLLNYFEEQSSNYAGGKVLMSLTGDATRGLTPANGFFDVCRKLKEEEKLAGIFVWDADSSKSGGFQYEITAQNLLAS</sequence>
<keyword evidence="1 3" id="KW-0378">Hydrolase</keyword>
<evidence type="ECO:0000313" key="8">
    <source>
        <dbReference type="Proteomes" id="UP000233837"/>
    </source>
</evidence>
<evidence type="ECO:0000256" key="5">
    <source>
        <dbReference type="SAM" id="SignalP"/>
    </source>
</evidence>
<evidence type="ECO:0000256" key="2">
    <source>
        <dbReference type="ARBA" id="ARBA00023295"/>
    </source>
</evidence>
<keyword evidence="2 3" id="KW-0326">Glycosidase</keyword>
<dbReference type="PRINTS" id="PR00551">
    <property type="entry name" value="2SGLOBULIN"/>
</dbReference>
<accession>A0A2I0VJA9</accession>
<dbReference type="InterPro" id="IPR000677">
    <property type="entry name" value="Chitinase-like"/>
</dbReference>
<feature type="signal peptide" evidence="5">
    <location>
        <begin position="1"/>
        <end position="17"/>
    </location>
</feature>
<reference evidence="7 8" key="1">
    <citation type="journal article" date="2016" name="Sci. Rep.">
        <title>The Dendrobium catenatum Lindl. genome sequence provides insights into polysaccharide synthase, floral development and adaptive evolution.</title>
        <authorList>
            <person name="Zhang G.Q."/>
            <person name="Xu Q."/>
            <person name="Bian C."/>
            <person name="Tsai W.C."/>
            <person name="Yeh C.M."/>
            <person name="Liu K.W."/>
            <person name="Yoshida K."/>
            <person name="Zhang L.S."/>
            <person name="Chang S.B."/>
            <person name="Chen F."/>
            <person name="Shi Y."/>
            <person name="Su Y.Y."/>
            <person name="Zhang Y.Q."/>
            <person name="Chen L.J."/>
            <person name="Yin Y."/>
            <person name="Lin M."/>
            <person name="Huang H."/>
            <person name="Deng H."/>
            <person name="Wang Z.W."/>
            <person name="Zhu S.L."/>
            <person name="Zhao X."/>
            <person name="Deng C."/>
            <person name="Niu S.C."/>
            <person name="Huang J."/>
            <person name="Wang M."/>
            <person name="Liu G.H."/>
            <person name="Yang H.J."/>
            <person name="Xiao X.J."/>
            <person name="Hsiao Y.Y."/>
            <person name="Wu W.L."/>
            <person name="Chen Y.Y."/>
            <person name="Mitsuda N."/>
            <person name="Ohme-Takagi M."/>
            <person name="Luo Y.B."/>
            <person name="Van de Peer Y."/>
            <person name="Liu Z.J."/>
        </authorList>
    </citation>
    <scope>NUCLEOTIDE SEQUENCE [LARGE SCALE GENOMIC DNA]</scope>
    <source>
        <tissue evidence="7">The whole plant</tissue>
    </source>
</reference>
<comment type="similarity">
    <text evidence="4">Belongs to the glycosyl hydrolase 18 family.</text>
</comment>
<gene>
    <name evidence="7" type="ORF">MA16_Dca019303</name>
</gene>
<dbReference type="Gene3D" id="3.20.20.80">
    <property type="entry name" value="Glycosidases"/>
    <property type="match status" value="1"/>
</dbReference>
<name>A0A2I0VJA9_9ASPA</name>
<dbReference type="STRING" id="906689.A0A2I0VJA9"/>
<dbReference type="InterPro" id="IPR001579">
    <property type="entry name" value="Glyco_hydro_18_chit_AS"/>
</dbReference>
<dbReference type="EMBL" id="KZ503487">
    <property type="protein sequence ID" value="PKU63494.1"/>
    <property type="molecule type" value="Genomic_DNA"/>
</dbReference>
<dbReference type="AlphaFoldDB" id="A0A2I0VJA9"/>
<evidence type="ECO:0000256" key="1">
    <source>
        <dbReference type="ARBA" id="ARBA00022801"/>
    </source>
</evidence>
<evidence type="ECO:0000256" key="3">
    <source>
        <dbReference type="RuleBase" id="RU000489"/>
    </source>
</evidence>
<evidence type="ECO:0000313" key="7">
    <source>
        <dbReference type="EMBL" id="PKU63494.1"/>
    </source>
</evidence>
<dbReference type="PROSITE" id="PS01095">
    <property type="entry name" value="GH18_1"/>
    <property type="match status" value="1"/>
</dbReference>
<keyword evidence="5" id="KW-0732">Signal</keyword>
<dbReference type="SUPFAM" id="SSF51445">
    <property type="entry name" value="(Trans)glycosidases"/>
    <property type="match status" value="1"/>
</dbReference>
<dbReference type="Pfam" id="PF00704">
    <property type="entry name" value="Glyco_hydro_18"/>
    <property type="match status" value="1"/>
</dbReference>
<keyword evidence="8" id="KW-1185">Reference proteome</keyword>
<dbReference type="GO" id="GO:0004553">
    <property type="term" value="F:hydrolase activity, hydrolyzing O-glycosyl compounds"/>
    <property type="evidence" value="ECO:0007669"/>
    <property type="project" value="InterPro"/>
</dbReference>
<feature type="chain" id="PRO_5014118176" evidence="5">
    <location>
        <begin position="18"/>
        <end position="294"/>
    </location>
</feature>
<reference evidence="7 8" key="2">
    <citation type="journal article" date="2017" name="Nature">
        <title>The Apostasia genome and the evolution of orchids.</title>
        <authorList>
            <person name="Zhang G.Q."/>
            <person name="Liu K.W."/>
            <person name="Li Z."/>
            <person name="Lohaus R."/>
            <person name="Hsiao Y.Y."/>
            <person name="Niu S.C."/>
            <person name="Wang J.Y."/>
            <person name="Lin Y.C."/>
            <person name="Xu Q."/>
            <person name="Chen L.J."/>
            <person name="Yoshida K."/>
            <person name="Fujiwara S."/>
            <person name="Wang Z.W."/>
            <person name="Zhang Y.Q."/>
            <person name="Mitsuda N."/>
            <person name="Wang M."/>
            <person name="Liu G.H."/>
            <person name="Pecoraro L."/>
            <person name="Huang H.X."/>
            <person name="Xiao X.J."/>
            <person name="Lin M."/>
            <person name="Wu X.Y."/>
            <person name="Wu W.L."/>
            <person name="Chen Y.Y."/>
            <person name="Chang S.B."/>
            <person name="Sakamoto S."/>
            <person name="Ohme-Takagi M."/>
            <person name="Yagi M."/>
            <person name="Zeng S.J."/>
            <person name="Shen C.Y."/>
            <person name="Yeh C.M."/>
            <person name="Luo Y.B."/>
            <person name="Tsai W.C."/>
            <person name="Van de Peer Y."/>
            <person name="Liu Z.J."/>
        </authorList>
    </citation>
    <scope>NUCLEOTIDE SEQUENCE [LARGE SCALE GENOMIC DNA]</scope>
    <source>
        <tissue evidence="7">The whole plant</tissue>
    </source>
</reference>
<proteinExistence type="inferred from homology"/>
<dbReference type="Proteomes" id="UP000233837">
    <property type="component" value="Unassembled WGS sequence"/>
</dbReference>
<dbReference type="GO" id="GO:0005975">
    <property type="term" value="P:carbohydrate metabolic process"/>
    <property type="evidence" value="ECO:0007669"/>
    <property type="project" value="InterPro"/>
</dbReference>
<dbReference type="PROSITE" id="PS51910">
    <property type="entry name" value="GH18_2"/>
    <property type="match status" value="1"/>
</dbReference>
<dbReference type="InterPro" id="IPR017853">
    <property type="entry name" value="GH"/>
</dbReference>
<organism evidence="7 8">
    <name type="scientific">Dendrobium catenatum</name>
    <dbReference type="NCBI Taxonomy" id="906689"/>
    <lineage>
        <taxon>Eukaryota</taxon>
        <taxon>Viridiplantae</taxon>
        <taxon>Streptophyta</taxon>
        <taxon>Embryophyta</taxon>
        <taxon>Tracheophyta</taxon>
        <taxon>Spermatophyta</taxon>
        <taxon>Magnoliopsida</taxon>
        <taxon>Liliopsida</taxon>
        <taxon>Asparagales</taxon>
        <taxon>Orchidaceae</taxon>
        <taxon>Epidendroideae</taxon>
        <taxon>Malaxideae</taxon>
        <taxon>Dendrobiinae</taxon>
        <taxon>Dendrobium</taxon>
    </lineage>
</organism>
<dbReference type="PANTHER" id="PTHR46476">
    <property type="entry name" value="CHITINASE 2-LIKE"/>
    <property type="match status" value="1"/>
</dbReference>
<dbReference type="CDD" id="cd06544">
    <property type="entry name" value="GH18_narbonin"/>
    <property type="match status" value="1"/>
</dbReference>
<protein>
    <submittedName>
        <fullName evidence="7">Chitinase 2</fullName>
    </submittedName>
</protein>